<dbReference type="AlphaFoldDB" id="A0A401GK16"/>
<proteinExistence type="predicted"/>
<evidence type="ECO:0000313" key="2">
    <source>
        <dbReference type="EMBL" id="GBE82489.1"/>
    </source>
</evidence>
<dbReference type="Proteomes" id="UP000287166">
    <property type="component" value="Unassembled WGS sequence"/>
</dbReference>
<feature type="compositionally biased region" description="Basic and acidic residues" evidence="1">
    <location>
        <begin position="75"/>
        <end position="102"/>
    </location>
</feature>
<protein>
    <submittedName>
        <fullName evidence="2">Uncharacterized protein</fullName>
    </submittedName>
</protein>
<feature type="compositionally biased region" description="Basic and acidic residues" evidence="1">
    <location>
        <begin position="10"/>
        <end position="26"/>
    </location>
</feature>
<dbReference type="InParanoid" id="A0A401GK16"/>
<gene>
    <name evidence="2" type="ORF">SCP_0408730</name>
</gene>
<feature type="region of interest" description="Disordered" evidence="1">
    <location>
        <begin position="1"/>
        <end position="44"/>
    </location>
</feature>
<comment type="caution">
    <text evidence="2">The sequence shown here is derived from an EMBL/GenBank/DDBJ whole genome shotgun (WGS) entry which is preliminary data.</text>
</comment>
<organism evidence="2 3">
    <name type="scientific">Sparassis crispa</name>
    <dbReference type="NCBI Taxonomy" id="139825"/>
    <lineage>
        <taxon>Eukaryota</taxon>
        <taxon>Fungi</taxon>
        <taxon>Dikarya</taxon>
        <taxon>Basidiomycota</taxon>
        <taxon>Agaricomycotina</taxon>
        <taxon>Agaricomycetes</taxon>
        <taxon>Polyporales</taxon>
        <taxon>Sparassidaceae</taxon>
        <taxon>Sparassis</taxon>
    </lineage>
</organism>
<accession>A0A401GK16</accession>
<evidence type="ECO:0000256" key="1">
    <source>
        <dbReference type="SAM" id="MobiDB-lite"/>
    </source>
</evidence>
<dbReference type="RefSeq" id="XP_027613402.1">
    <property type="nucleotide sequence ID" value="XM_027757601.1"/>
</dbReference>
<dbReference type="GeneID" id="38779406"/>
<feature type="compositionally biased region" description="Basic residues" evidence="1">
    <location>
        <begin position="65"/>
        <end position="74"/>
    </location>
</feature>
<keyword evidence="3" id="KW-1185">Reference proteome</keyword>
<feature type="region of interest" description="Disordered" evidence="1">
    <location>
        <begin position="57"/>
        <end position="105"/>
    </location>
</feature>
<dbReference type="EMBL" id="BFAD01000004">
    <property type="protein sequence ID" value="GBE82489.1"/>
    <property type="molecule type" value="Genomic_DNA"/>
</dbReference>
<sequence>MFDFVRKKKDKVEKADRFRTETDVKNVHRNGCLRPSEYSKKVGKKRSRYFSVPFVKHEDALTGRQPKRSRKKPQEHRGPTFDVDRDDERREPDKPRYARARDSSCSAASSYAIRNPFRQDSAYSSTLASHDSLPDCLLSPENLRYVPSHVPFVVSPHGEQADVFFPFEHSDLENAFPALTNPSAEWAMPSPTRGIVERRSEPSNAEWPQGVVHPLDRATGVSLTPGRASADYLQVNIPGSTMSPIPVPCHSLWSRL</sequence>
<evidence type="ECO:0000313" key="3">
    <source>
        <dbReference type="Proteomes" id="UP000287166"/>
    </source>
</evidence>
<reference evidence="2 3" key="1">
    <citation type="journal article" date="2018" name="Sci. Rep.">
        <title>Genome sequence of the cauliflower mushroom Sparassis crispa (Hanabiratake) and its association with beneficial usage.</title>
        <authorList>
            <person name="Kiyama R."/>
            <person name="Furutani Y."/>
            <person name="Kawaguchi K."/>
            <person name="Nakanishi T."/>
        </authorList>
    </citation>
    <scope>NUCLEOTIDE SEQUENCE [LARGE SCALE GENOMIC DNA]</scope>
</reference>
<name>A0A401GK16_9APHY</name>